<keyword evidence="2" id="KW-0472">Membrane</keyword>
<keyword evidence="2" id="KW-0812">Transmembrane</keyword>
<evidence type="ECO:0000259" key="3">
    <source>
        <dbReference type="Pfam" id="PF05170"/>
    </source>
</evidence>
<dbReference type="PANTHER" id="PTHR30441">
    <property type="entry name" value="DUF748 DOMAIN-CONTAINING PROTEIN"/>
    <property type="match status" value="1"/>
</dbReference>
<accession>A0ABP8CT82</accession>
<protein>
    <submittedName>
        <fullName evidence="4">AsmA-like C-terminal region-containing protein</fullName>
    </submittedName>
</protein>
<feature type="region of interest" description="Disordered" evidence="1">
    <location>
        <begin position="906"/>
        <end position="938"/>
    </location>
</feature>
<name>A0ABP8CT82_9FLAO</name>
<keyword evidence="2" id="KW-1133">Transmembrane helix</keyword>
<feature type="domain" description="AsmA" evidence="3">
    <location>
        <begin position="7"/>
        <end position="178"/>
    </location>
</feature>
<proteinExistence type="predicted"/>
<dbReference type="InterPro" id="IPR052894">
    <property type="entry name" value="AsmA-related"/>
</dbReference>
<dbReference type="InterPro" id="IPR007844">
    <property type="entry name" value="AsmA"/>
</dbReference>
<organism evidence="4 5">
    <name type="scientific">Winogradskyella damuponensis</name>
    <dbReference type="NCBI Taxonomy" id="943939"/>
    <lineage>
        <taxon>Bacteria</taxon>
        <taxon>Pseudomonadati</taxon>
        <taxon>Bacteroidota</taxon>
        <taxon>Flavobacteriia</taxon>
        <taxon>Flavobacteriales</taxon>
        <taxon>Flavobacteriaceae</taxon>
        <taxon>Winogradskyella</taxon>
    </lineage>
</organism>
<evidence type="ECO:0000256" key="1">
    <source>
        <dbReference type="SAM" id="MobiDB-lite"/>
    </source>
</evidence>
<evidence type="ECO:0000313" key="4">
    <source>
        <dbReference type="EMBL" id="GAA4243132.1"/>
    </source>
</evidence>
<feature type="compositionally biased region" description="Polar residues" evidence="1">
    <location>
        <begin position="908"/>
        <end position="938"/>
    </location>
</feature>
<reference evidence="5" key="1">
    <citation type="journal article" date="2019" name="Int. J. Syst. Evol. Microbiol.">
        <title>The Global Catalogue of Microorganisms (GCM) 10K type strain sequencing project: providing services to taxonomists for standard genome sequencing and annotation.</title>
        <authorList>
            <consortium name="The Broad Institute Genomics Platform"/>
            <consortium name="The Broad Institute Genome Sequencing Center for Infectious Disease"/>
            <person name="Wu L."/>
            <person name="Ma J."/>
        </authorList>
    </citation>
    <scope>NUCLEOTIDE SEQUENCE [LARGE SCALE GENOMIC DNA]</scope>
    <source>
        <strain evidence="5">JCM 17633</strain>
    </source>
</reference>
<gene>
    <name evidence="4" type="ORF">GCM10022292_16580</name>
</gene>
<feature type="transmembrane region" description="Helical" evidence="2">
    <location>
        <begin position="12"/>
        <end position="34"/>
    </location>
</feature>
<sequence length="957" mass="106501">MEKVNKNKFGKLLKWVSALFLLLIISLFAIPSIFNDLISEEIKKGINQNLETELQFKDSNISFFTHFPSLTFSFQNVNLSSSKPFEKDTLINAKELGFGINVFKLLFSDRIVINETYLTDCNIKLVKDKFGRNNYDILRATDTTAVANDSSSTGLNLNLKRLKIENATVEYTDNDLGIRVFSHGLNYNGKGGIIDGELKLGSKLDITSVDVVFENSEYLKGKKLKAKSFTIYDTKNLSIALDKNTISLNDLEVNFNGNLKVFDNGFAYNLLFKTQNGTLKNVISALPPKYVEWSKDLSLKGDITAKLHLAGYTGSVPKASKINRTDLTVNIYDGYIKHKDADQALENLYANFKGDFKDNWMNLRLDSLNFSLNKEITTGQMFVKGRTDSMYVKSNIQSNINLNILNQTLSLPDLEFNGILAADVTVDGIYEPQTSKLPKTKGVFKLTDGYLLTSGHPEPIKNIELNAKILNEGQSYAESSLTVNALNFSFLDNPFTSQGYFKNFDQPKYDIKAKGRIDFTTLNQVVELPFLIVNGQLNADLNLKGQLNNSQNENSNSGTLNLKDVEIKTSILQYPVLIKEGQFLFLNDKMAFSKLAIQHQSSEVDMDGYFQNYIDYTLLSKGVLTGDLNLKSPKIDITEFFPKEEQLIQQSDSTANINTTESVVTGVMQIPKNLDLAIQIKIDSLKYNSLNITEFSGHLGLKNQGLFLKNSTLEMVDGTAQLKGFYQALTTKEALFSMDLKANQLNIEKGYNSMSLFKELAPAAAQASGIVSIDYSLTGTIDDEMLPVLPALKGKGTLKVHSVKFDGYKLMGKVSEKSGFGALNDPKVSEITIISTVDNNVLDIEPFKFKVSPFRLRAEGQTSFDGDLSLKMRIGLPPLGIIGIPVVIEGNSEDFNVKLGKKSKDLNTEATTETNYSQEELNSLSTQKDSIRSGNSADAINKMQQEIKRVKSDSLQK</sequence>
<dbReference type="RefSeq" id="WP_344713900.1">
    <property type="nucleotide sequence ID" value="NZ_BAABCB010000017.1"/>
</dbReference>
<dbReference type="EMBL" id="BAABCB010000017">
    <property type="protein sequence ID" value="GAA4243132.1"/>
    <property type="molecule type" value="Genomic_DNA"/>
</dbReference>
<dbReference type="Pfam" id="PF05170">
    <property type="entry name" value="AsmA"/>
    <property type="match status" value="1"/>
</dbReference>
<comment type="caution">
    <text evidence="4">The sequence shown here is derived from an EMBL/GenBank/DDBJ whole genome shotgun (WGS) entry which is preliminary data.</text>
</comment>
<dbReference type="PANTHER" id="PTHR30441:SF8">
    <property type="entry name" value="DUF748 DOMAIN-CONTAINING PROTEIN"/>
    <property type="match status" value="1"/>
</dbReference>
<evidence type="ECO:0000256" key="2">
    <source>
        <dbReference type="SAM" id="Phobius"/>
    </source>
</evidence>
<evidence type="ECO:0000313" key="5">
    <source>
        <dbReference type="Proteomes" id="UP001501682"/>
    </source>
</evidence>
<dbReference type="Proteomes" id="UP001501682">
    <property type="component" value="Unassembled WGS sequence"/>
</dbReference>
<keyword evidence="5" id="KW-1185">Reference proteome</keyword>